<reference evidence="2 3" key="1">
    <citation type="submission" date="2011-09" db="EMBL/GenBank/DDBJ databases">
        <authorList>
            <person name="Weinstock G."/>
            <person name="Sodergren E."/>
            <person name="Clifton S."/>
            <person name="Fulton L."/>
            <person name="Fulton B."/>
            <person name="Courtney L."/>
            <person name="Fronick C."/>
            <person name="Harrison M."/>
            <person name="Strong C."/>
            <person name="Farmer C."/>
            <person name="Delahaunty K."/>
            <person name="Markovic C."/>
            <person name="Hall O."/>
            <person name="Minx P."/>
            <person name="Tomlinson C."/>
            <person name="Mitreva M."/>
            <person name="Hou S."/>
            <person name="Chen J."/>
            <person name="Wollam A."/>
            <person name="Pepin K.H."/>
            <person name="Johnson M."/>
            <person name="Bhonagiri V."/>
            <person name="Zhang X."/>
            <person name="Suruliraj S."/>
            <person name="Warren W."/>
            <person name="Chinwalla A."/>
            <person name="Mardis E.R."/>
            <person name="Wilson R.K."/>
        </authorList>
    </citation>
    <scope>NUCLEOTIDE SEQUENCE [LARGE SCALE GENOMIC DNA]</scope>
    <source>
        <strain evidence="2 3">F0439</strain>
    </source>
</reference>
<comment type="caution">
    <text evidence="2">The sequence shown here is derived from an EMBL/GenBank/DDBJ whole genome shotgun (WGS) entry which is preliminary data.</text>
</comment>
<dbReference type="HOGENOM" id="CLU_3062862_0_0_9"/>
<evidence type="ECO:0000256" key="1">
    <source>
        <dbReference type="SAM" id="Phobius"/>
    </source>
</evidence>
<name>G9ZRA8_9LACO</name>
<accession>G9ZRA8</accession>
<organism evidence="2 3">
    <name type="scientific">Lentilactobacillus parafarraginis F0439</name>
    <dbReference type="NCBI Taxonomy" id="797515"/>
    <lineage>
        <taxon>Bacteria</taxon>
        <taxon>Bacillati</taxon>
        <taxon>Bacillota</taxon>
        <taxon>Bacilli</taxon>
        <taxon>Lactobacillales</taxon>
        <taxon>Lactobacillaceae</taxon>
        <taxon>Lentilactobacillus</taxon>
    </lineage>
</organism>
<gene>
    <name evidence="2" type="ORF">HMPREF9103_02269</name>
</gene>
<keyword evidence="1" id="KW-0472">Membrane</keyword>
<dbReference type="Proteomes" id="UP000004625">
    <property type="component" value="Unassembled WGS sequence"/>
</dbReference>
<evidence type="ECO:0000313" key="3">
    <source>
        <dbReference type="Proteomes" id="UP000004625"/>
    </source>
</evidence>
<evidence type="ECO:0000313" key="2">
    <source>
        <dbReference type="EMBL" id="EHL96768.1"/>
    </source>
</evidence>
<keyword evidence="1" id="KW-0812">Transmembrane</keyword>
<keyword evidence="1" id="KW-1133">Transmembrane helix</keyword>
<keyword evidence="3" id="KW-1185">Reference proteome</keyword>
<feature type="transmembrane region" description="Helical" evidence="1">
    <location>
        <begin position="6"/>
        <end position="26"/>
    </location>
</feature>
<proteinExistence type="predicted"/>
<dbReference type="STRING" id="797515.HMPREF9103_02269"/>
<sequence length="53" mass="6321">MTSKPSANRLAFFSKMIIAFLSLLLYRGNKLLQDNNLLLCYENIFLLRHHDHW</sequence>
<dbReference type="AlphaFoldDB" id="G9ZRA8"/>
<protein>
    <submittedName>
        <fullName evidence="2">Uncharacterized protein</fullName>
    </submittedName>
</protein>
<dbReference type="EMBL" id="AGEY01000170">
    <property type="protein sequence ID" value="EHL96768.1"/>
    <property type="molecule type" value="Genomic_DNA"/>
</dbReference>